<dbReference type="InterPro" id="IPR051785">
    <property type="entry name" value="MMCE/EMCE_epimerase"/>
</dbReference>
<dbReference type="Proteomes" id="UP001203852">
    <property type="component" value="Unassembled WGS sequence"/>
</dbReference>
<dbReference type="Pfam" id="PF00903">
    <property type="entry name" value="Glyoxalase"/>
    <property type="match status" value="1"/>
</dbReference>
<gene>
    <name evidence="3" type="ORF">EDD36DRAFT_417749</name>
</gene>
<dbReference type="GO" id="GO:0046491">
    <property type="term" value="P:L-methylmalonyl-CoA metabolic process"/>
    <property type="evidence" value="ECO:0007669"/>
    <property type="project" value="TreeGrafter"/>
</dbReference>
<protein>
    <submittedName>
        <fullName evidence="3">Glyoxalase/Bleomycin resistance protein/Dihydroxybiphenyl dioxygenase</fullName>
    </submittedName>
</protein>
<evidence type="ECO:0000313" key="4">
    <source>
        <dbReference type="Proteomes" id="UP001203852"/>
    </source>
</evidence>
<dbReference type="PANTHER" id="PTHR43048:SF6">
    <property type="entry name" value="BLR8189 PROTEIN"/>
    <property type="match status" value="1"/>
</dbReference>
<organism evidence="3 4">
    <name type="scientific">Exophiala viscosa</name>
    <dbReference type="NCBI Taxonomy" id="2486360"/>
    <lineage>
        <taxon>Eukaryota</taxon>
        <taxon>Fungi</taxon>
        <taxon>Dikarya</taxon>
        <taxon>Ascomycota</taxon>
        <taxon>Pezizomycotina</taxon>
        <taxon>Eurotiomycetes</taxon>
        <taxon>Chaetothyriomycetidae</taxon>
        <taxon>Chaetothyriales</taxon>
        <taxon>Herpotrichiellaceae</taxon>
        <taxon>Exophiala</taxon>
    </lineage>
</organism>
<name>A0AAN6DYS5_9EURO</name>
<dbReference type="PROSITE" id="PS51819">
    <property type="entry name" value="VOC"/>
    <property type="match status" value="1"/>
</dbReference>
<dbReference type="GO" id="GO:0004493">
    <property type="term" value="F:methylmalonyl-CoA epimerase activity"/>
    <property type="evidence" value="ECO:0007669"/>
    <property type="project" value="TreeGrafter"/>
</dbReference>
<dbReference type="GO" id="GO:0051213">
    <property type="term" value="F:dioxygenase activity"/>
    <property type="evidence" value="ECO:0007669"/>
    <property type="project" value="UniProtKB-KW"/>
</dbReference>
<evidence type="ECO:0000259" key="2">
    <source>
        <dbReference type="PROSITE" id="PS51819"/>
    </source>
</evidence>
<dbReference type="InterPro" id="IPR037523">
    <property type="entry name" value="VOC_core"/>
</dbReference>
<proteinExistence type="predicted"/>
<dbReference type="PANTHER" id="PTHR43048">
    <property type="entry name" value="METHYLMALONYL-COA EPIMERASE"/>
    <property type="match status" value="1"/>
</dbReference>
<sequence>MTAKVGSNVGLKCFVQQNSLMLSTYWQQALTRETQATSNLQNLPMSPQDIKCKFNHVGVAVDDLDAAVKWYTDTLGLHQIIAPAHMNRKQDPNGIVFRVYGSDLHEVKVAYLGFENQIGFEIFQFVDPPHHGGTVACPARFDAQAWTRGGFFHIAVTAAEPETLAQKVQTAGGKRVGKSVTLPNGETALYVQDPWGNVIEVCSADFKRLITS</sequence>
<evidence type="ECO:0000256" key="1">
    <source>
        <dbReference type="ARBA" id="ARBA00022723"/>
    </source>
</evidence>
<keyword evidence="1" id="KW-0479">Metal-binding</keyword>
<dbReference type="Gene3D" id="3.10.180.10">
    <property type="entry name" value="2,3-Dihydroxybiphenyl 1,2-Dioxygenase, domain 1"/>
    <property type="match status" value="1"/>
</dbReference>
<reference evidence="3" key="1">
    <citation type="journal article" date="2022" name="bioRxiv">
        <title>Deciphering the potential niche of two novel black yeast fungi from a biological soil crust based on their genomes, phenotypes, and melanin regulation.</title>
        <authorList>
            <consortium name="DOE Joint Genome Institute"/>
            <person name="Carr E.C."/>
            <person name="Barton Q."/>
            <person name="Grambo S."/>
            <person name="Sullivan M."/>
            <person name="Renfro C.M."/>
            <person name="Kuo A."/>
            <person name="Pangilinan J."/>
            <person name="Lipzen A."/>
            <person name="Keymanesh K."/>
            <person name="Savage E."/>
            <person name="Barry K."/>
            <person name="Grigoriev I.V."/>
            <person name="Riekhof W.R."/>
            <person name="Harris S.S."/>
        </authorList>
    </citation>
    <scope>NUCLEOTIDE SEQUENCE</scope>
    <source>
        <strain evidence="3">JF 03-4F</strain>
    </source>
</reference>
<keyword evidence="3" id="KW-0223">Dioxygenase</keyword>
<dbReference type="InterPro" id="IPR029068">
    <property type="entry name" value="Glyas_Bleomycin-R_OHBP_Dase"/>
</dbReference>
<dbReference type="InterPro" id="IPR004360">
    <property type="entry name" value="Glyas_Fos-R_dOase_dom"/>
</dbReference>
<dbReference type="AlphaFoldDB" id="A0AAN6DYS5"/>
<dbReference type="SUPFAM" id="SSF54593">
    <property type="entry name" value="Glyoxalase/Bleomycin resistance protein/Dihydroxybiphenyl dioxygenase"/>
    <property type="match status" value="1"/>
</dbReference>
<dbReference type="GO" id="GO:0046872">
    <property type="term" value="F:metal ion binding"/>
    <property type="evidence" value="ECO:0007669"/>
    <property type="project" value="UniProtKB-KW"/>
</dbReference>
<keyword evidence="3" id="KW-0560">Oxidoreductase</keyword>
<accession>A0AAN6DYS5</accession>
<keyword evidence="4" id="KW-1185">Reference proteome</keyword>
<comment type="caution">
    <text evidence="3">The sequence shown here is derived from an EMBL/GenBank/DDBJ whole genome shotgun (WGS) entry which is preliminary data.</text>
</comment>
<feature type="domain" description="VOC" evidence="2">
    <location>
        <begin position="53"/>
        <end position="204"/>
    </location>
</feature>
<evidence type="ECO:0000313" key="3">
    <source>
        <dbReference type="EMBL" id="KAI1613893.1"/>
    </source>
</evidence>
<dbReference type="EMBL" id="MU404353">
    <property type="protein sequence ID" value="KAI1613893.1"/>
    <property type="molecule type" value="Genomic_DNA"/>
</dbReference>